<evidence type="ECO:0000313" key="1">
    <source>
        <dbReference type="EMBL" id="KAI5070322.1"/>
    </source>
</evidence>
<dbReference type="OrthoDB" id="408954at2759"/>
<evidence type="ECO:0000313" key="2">
    <source>
        <dbReference type="Proteomes" id="UP000886520"/>
    </source>
</evidence>
<protein>
    <submittedName>
        <fullName evidence="1">Uncharacterized protein</fullName>
    </submittedName>
</protein>
<dbReference type="Proteomes" id="UP000886520">
    <property type="component" value="Chromosome 14"/>
</dbReference>
<sequence>MSPPSHMRVELTVPLRVSKINARESVALFGGHWRGRGDTGTSKRGNLLLLWLHQRRDIITIAIKHKMLTSSQKRFEVIAAEAPADVRRNLVQVTKHQKGKNCKENMDIG</sequence>
<proteinExistence type="predicted"/>
<reference evidence="1" key="1">
    <citation type="submission" date="2021-01" db="EMBL/GenBank/DDBJ databases">
        <title>Adiantum capillus-veneris genome.</title>
        <authorList>
            <person name="Fang Y."/>
            <person name="Liao Q."/>
        </authorList>
    </citation>
    <scope>NUCLEOTIDE SEQUENCE</scope>
    <source>
        <strain evidence="1">H3</strain>
        <tissue evidence="1">Leaf</tissue>
    </source>
</reference>
<dbReference type="AlphaFoldDB" id="A0A9D4UM80"/>
<keyword evidence="2" id="KW-1185">Reference proteome</keyword>
<organism evidence="1 2">
    <name type="scientific">Adiantum capillus-veneris</name>
    <name type="common">Maidenhair fern</name>
    <dbReference type="NCBI Taxonomy" id="13818"/>
    <lineage>
        <taxon>Eukaryota</taxon>
        <taxon>Viridiplantae</taxon>
        <taxon>Streptophyta</taxon>
        <taxon>Embryophyta</taxon>
        <taxon>Tracheophyta</taxon>
        <taxon>Polypodiopsida</taxon>
        <taxon>Polypodiidae</taxon>
        <taxon>Polypodiales</taxon>
        <taxon>Pteridineae</taxon>
        <taxon>Pteridaceae</taxon>
        <taxon>Vittarioideae</taxon>
        <taxon>Adiantum</taxon>
    </lineage>
</organism>
<name>A0A9D4UM80_ADICA</name>
<comment type="caution">
    <text evidence="1">The sequence shown here is derived from an EMBL/GenBank/DDBJ whole genome shotgun (WGS) entry which is preliminary data.</text>
</comment>
<accession>A0A9D4UM80</accession>
<dbReference type="EMBL" id="JABFUD020000014">
    <property type="protein sequence ID" value="KAI5070322.1"/>
    <property type="molecule type" value="Genomic_DNA"/>
</dbReference>
<gene>
    <name evidence="1" type="ORF">GOP47_0014665</name>
</gene>